<dbReference type="GO" id="GO:0007264">
    <property type="term" value="P:small GTPase-mediated signal transduction"/>
    <property type="evidence" value="ECO:0007669"/>
    <property type="project" value="InterPro"/>
</dbReference>
<evidence type="ECO:0000256" key="1">
    <source>
        <dbReference type="ARBA" id="ARBA00005593"/>
    </source>
</evidence>
<feature type="compositionally biased region" description="Gly residues" evidence="5">
    <location>
        <begin position="565"/>
        <end position="581"/>
    </location>
</feature>
<feature type="domain" description="RRM" evidence="6">
    <location>
        <begin position="456"/>
        <end position="536"/>
    </location>
</feature>
<feature type="compositionally biased region" description="Acidic residues" evidence="5">
    <location>
        <begin position="309"/>
        <end position="322"/>
    </location>
</feature>
<dbReference type="Gene3D" id="3.50.50.60">
    <property type="entry name" value="FAD/NAD(P)-binding domain"/>
    <property type="match status" value="1"/>
</dbReference>
<evidence type="ECO:0000313" key="8">
    <source>
        <dbReference type="Proteomes" id="UP000765509"/>
    </source>
</evidence>
<feature type="compositionally biased region" description="Low complexity" evidence="5">
    <location>
        <begin position="19"/>
        <end position="37"/>
    </location>
</feature>
<evidence type="ECO:0000256" key="3">
    <source>
        <dbReference type="ARBA" id="ARBA00022884"/>
    </source>
</evidence>
<feature type="compositionally biased region" description="Low complexity" evidence="5">
    <location>
        <begin position="99"/>
        <end position="115"/>
    </location>
</feature>
<feature type="compositionally biased region" description="Basic and acidic residues" evidence="5">
    <location>
        <begin position="338"/>
        <end position="351"/>
    </location>
</feature>
<protein>
    <recommendedName>
        <fullName evidence="6">RRM domain-containing protein</fullName>
    </recommendedName>
</protein>
<dbReference type="GO" id="GO:0005092">
    <property type="term" value="F:GDP-dissociation inhibitor activity"/>
    <property type="evidence" value="ECO:0007669"/>
    <property type="project" value="InterPro"/>
</dbReference>
<organism evidence="7 8">
    <name type="scientific">Austropuccinia psidii MF-1</name>
    <dbReference type="NCBI Taxonomy" id="1389203"/>
    <lineage>
        <taxon>Eukaryota</taxon>
        <taxon>Fungi</taxon>
        <taxon>Dikarya</taxon>
        <taxon>Basidiomycota</taxon>
        <taxon>Pucciniomycotina</taxon>
        <taxon>Pucciniomycetes</taxon>
        <taxon>Pucciniales</taxon>
        <taxon>Sphaerophragmiaceae</taxon>
        <taxon>Austropuccinia</taxon>
    </lineage>
</organism>
<evidence type="ECO:0000259" key="6">
    <source>
        <dbReference type="PROSITE" id="PS50102"/>
    </source>
</evidence>
<gene>
    <name evidence="7" type="ORF">O181_035481</name>
</gene>
<evidence type="ECO:0000256" key="4">
    <source>
        <dbReference type="PROSITE-ProRule" id="PRU00176"/>
    </source>
</evidence>
<dbReference type="SUPFAM" id="SSF54928">
    <property type="entry name" value="RNA-binding domain, RBD"/>
    <property type="match status" value="2"/>
</dbReference>
<dbReference type="PANTHER" id="PTHR23236">
    <property type="entry name" value="EUKARYOTIC TRANSLATION INITIATION FACTOR 4B/4H"/>
    <property type="match status" value="1"/>
</dbReference>
<feature type="region of interest" description="Disordered" evidence="5">
    <location>
        <begin position="1"/>
        <end position="352"/>
    </location>
</feature>
<feature type="region of interest" description="Disordered" evidence="5">
    <location>
        <begin position="531"/>
        <end position="603"/>
    </location>
</feature>
<dbReference type="SUPFAM" id="SSF54373">
    <property type="entry name" value="FAD-linked reductases, C-terminal domain"/>
    <property type="match status" value="1"/>
</dbReference>
<dbReference type="SMART" id="SM00360">
    <property type="entry name" value="RRM"/>
    <property type="match status" value="2"/>
</dbReference>
<feature type="compositionally biased region" description="Acidic residues" evidence="5">
    <location>
        <begin position="148"/>
        <end position="165"/>
    </location>
</feature>
<dbReference type="AlphaFoldDB" id="A0A9Q3D2Q3"/>
<feature type="compositionally biased region" description="Gly residues" evidence="5">
    <location>
        <begin position="538"/>
        <end position="557"/>
    </location>
</feature>
<comment type="similarity">
    <text evidence="1">Belongs to the Rab GDI family.</text>
</comment>
<dbReference type="PROSITE" id="PS50102">
    <property type="entry name" value="RRM"/>
    <property type="match status" value="2"/>
</dbReference>
<dbReference type="InterPro" id="IPR018203">
    <property type="entry name" value="GDP_dissociation_inhibitor"/>
</dbReference>
<dbReference type="Pfam" id="PF00996">
    <property type="entry name" value="GDI"/>
    <property type="match status" value="1"/>
</dbReference>
<feature type="compositionally biased region" description="Acidic residues" evidence="5">
    <location>
        <begin position="273"/>
        <end position="289"/>
    </location>
</feature>
<dbReference type="InterPro" id="IPR035979">
    <property type="entry name" value="RBD_domain_sf"/>
</dbReference>
<dbReference type="GO" id="GO:0003723">
    <property type="term" value="F:RNA binding"/>
    <property type="evidence" value="ECO:0007669"/>
    <property type="project" value="UniProtKB-UniRule"/>
</dbReference>
<dbReference type="Gene3D" id="1.10.405.10">
    <property type="entry name" value="Guanine Nucleotide Dissociation Inhibitor, domain 1"/>
    <property type="match status" value="1"/>
</dbReference>
<dbReference type="Gene3D" id="3.30.70.330">
    <property type="match status" value="2"/>
</dbReference>
<feature type="compositionally biased region" description="Polar residues" evidence="5">
    <location>
        <begin position="180"/>
        <end position="195"/>
    </location>
</feature>
<reference evidence="7" key="1">
    <citation type="submission" date="2021-03" db="EMBL/GenBank/DDBJ databases">
        <title>Draft genome sequence of rust myrtle Austropuccinia psidii MF-1, a brazilian biotype.</title>
        <authorList>
            <person name="Quecine M.C."/>
            <person name="Pachon D.M.R."/>
            <person name="Bonatelli M.L."/>
            <person name="Correr F.H."/>
            <person name="Franceschini L.M."/>
            <person name="Leite T.F."/>
            <person name="Margarido G.R.A."/>
            <person name="Almeida C.A."/>
            <person name="Ferrarezi J.A."/>
            <person name="Labate C.A."/>
        </authorList>
    </citation>
    <scope>NUCLEOTIDE SEQUENCE</scope>
    <source>
        <strain evidence="7">MF-1</strain>
    </source>
</reference>
<proteinExistence type="inferred from homology"/>
<dbReference type="Pfam" id="PF00076">
    <property type="entry name" value="RRM_1"/>
    <property type="match status" value="2"/>
</dbReference>
<keyword evidence="2" id="KW-0677">Repeat</keyword>
<feature type="compositionally biased region" description="Low complexity" evidence="5">
    <location>
        <begin position="196"/>
        <end position="205"/>
    </location>
</feature>
<accession>A0A9Q3D2Q3</accession>
<dbReference type="SUPFAM" id="SSF51905">
    <property type="entry name" value="FAD/NAD(P)-binding domain"/>
    <property type="match status" value="1"/>
</dbReference>
<sequence>MGSSKNKSSGDHTQKKKSTSSSHPSSKVKPSKPVLVPDATQANKKAKKSKDSSGKQTSKVESTGKSKKQSTSNKKSTSAAPAKNSSSKKSVKSADAKKSALPPSKSKPESSSDSSSSEEDESDSSQEESKFQSIKSPKNQKVDHSESGSEDDSSSSGDSDSDSDSSSDQNDAPAAKPKPSKQTVPAVKSQTNAKASDSSDSSSDVSSDEDSEPPKSKSIANGKKPTVSSILKAHEKKESETSEDSSSDDDTSSDSETASKAALPTQNGKAGSESDDSSSDDDSDEDSDEESKTSKPTAVSKQALMDSSDSSDDSDSSEEEESTPPTSSVVNANSKKRKAEDETSSQKKPKSEVTTVYVGGLSYNVDNDWLKSEFESCGSITDVRVITDRATQKSKGFAYVEFETADGAQKAVETKNGTSLDGRTLRVDLSAPKPERPQFGTEKRDFSHETLGEASSTVFVGNLPFSANQDSVWEVFAEFGDVNSVRLPTDPDSGRPKGFGYVEFATIEAAKTAVQKGRGEGIYIDNRQARLDFSQPRGSGGDRGGFRGGRGGGGRGRGFGDRGGRGGFGDRGGRGGGGRGRGFGDRGGRGGRGRGGGDSGWGARAKVNGAVVESAGTKKNCNQSISEIFPIFINFSSTTMDQSNPTAFDFLFIGTGLVESMAACSVISSRPSSTILQVDPQSHYGQSWSGLSLQAFQSLSLPNSSHSDSLSLSDQKPSAYSLSLQPILIPARGKFVDHLISSNVAPYVSCQLLQAFILAQPDNTLLPLPGSKHDLFRVSQLSLIEKRQLMRFFQAIVQSDLFVHPQSHQSLAEYLAQPPYLITNPVLLSLIAALSLSPTAHPPAQQVIGRLKTLFNAIGRHASSTISALPAALLLGEYAGSGDWAEGFVRASAITGRAVQVIGRPILSLKQSVKEKTWSITLGPQVGQPSSQEDILKFTANRLCVSQEYLGLVIPNFQPKPLYHILRGLAIISEPWLDLLPQKMHAPLDERPGHALIVFPSESNDQNPVQVLVVGPESGSCPTDKQLIYLSSIAAAEDVLDSKSVLLPILDKLKASASSEPDRIIQYQRFFTHPVFKMTSKEEIPPETVVLPCWPENVERSTMVEIVEWTVEMAEQLVEEIIKN</sequence>
<evidence type="ECO:0000313" key="7">
    <source>
        <dbReference type="EMBL" id="MBW0495766.1"/>
    </source>
</evidence>
<evidence type="ECO:0000256" key="5">
    <source>
        <dbReference type="SAM" id="MobiDB-lite"/>
    </source>
</evidence>
<feature type="compositionally biased region" description="Acidic residues" evidence="5">
    <location>
        <begin position="116"/>
        <end position="126"/>
    </location>
</feature>
<feature type="compositionally biased region" description="Acidic residues" evidence="5">
    <location>
        <begin position="241"/>
        <end position="253"/>
    </location>
</feature>
<dbReference type="InterPro" id="IPR012677">
    <property type="entry name" value="Nucleotide-bd_a/b_plait_sf"/>
</dbReference>
<dbReference type="OrthoDB" id="2503308at2759"/>
<dbReference type="PRINTS" id="PR00891">
    <property type="entry name" value="RABGDIREP"/>
</dbReference>
<feature type="domain" description="RRM" evidence="6">
    <location>
        <begin position="354"/>
        <end position="432"/>
    </location>
</feature>
<evidence type="ECO:0000256" key="2">
    <source>
        <dbReference type="ARBA" id="ARBA00022737"/>
    </source>
</evidence>
<keyword evidence="8" id="KW-1185">Reference proteome</keyword>
<dbReference type="InterPro" id="IPR036188">
    <property type="entry name" value="FAD/NAD-bd_sf"/>
</dbReference>
<comment type="caution">
    <text evidence="7">The sequence shown here is derived from an EMBL/GenBank/DDBJ whole genome shotgun (WGS) entry which is preliminary data.</text>
</comment>
<feature type="compositionally biased region" description="Low complexity" evidence="5">
    <location>
        <begin position="69"/>
        <end position="88"/>
    </location>
</feature>
<keyword evidence="3 4" id="KW-0694">RNA-binding</keyword>
<dbReference type="Proteomes" id="UP000765509">
    <property type="component" value="Unassembled WGS sequence"/>
</dbReference>
<dbReference type="PANTHER" id="PTHR23236:SF119">
    <property type="entry name" value="NUCLEAR RNA-BINDING PROTEIN SART-3"/>
    <property type="match status" value="1"/>
</dbReference>
<name>A0A9Q3D2Q3_9BASI</name>
<dbReference type="EMBL" id="AVOT02013277">
    <property type="protein sequence ID" value="MBW0495766.1"/>
    <property type="molecule type" value="Genomic_DNA"/>
</dbReference>
<dbReference type="InterPro" id="IPR000504">
    <property type="entry name" value="RRM_dom"/>
</dbReference>